<evidence type="ECO:0000256" key="26">
    <source>
        <dbReference type="ARBA" id="ARBA00022840"/>
    </source>
</evidence>
<dbReference type="InterPro" id="IPR001452">
    <property type="entry name" value="SH3_domain"/>
</dbReference>
<feature type="domain" description="Protein kinase" evidence="49">
    <location>
        <begin position="2087"/>
        <end position="2341"/>
    </location>
</feature>
<evidence type="ECO:0000256" key="34">
    <source>
        <dbReference type="ARBA" id="ARBA00023170"/>
    </source>
</evidence>
<keyword evidence="11 44" id="KW-0728">SH3 domain</keyword>
<evidence type="ECO:0000256" key="33">
    <source>
        <dbReference type="ARBA" id="ARBA00023157"/>
    </source>
</evidence>
<dbReference type="GO" id="GO:0004715">
    <property type="term" value="F:non-membrane spanning protein tyrosine kinase activity"/>
    <property type="evidence" value="ECO:0007669"/>
    <property type="project" value="UniProtKB-EC"/>
</dbReference>
<dbReference type="SUPFAM" id="SSF52058">
    <property type="entry name" value="L domain-like"/>
    <property type="match status" value="1"/>
</dbReference>
<feature type="domain" description="Ig-like" evidence="50">
    <location>
        <begin position="415"/>
        <end position="501"/>
    </location>
</feature>
<dbReference type="PRINTS" id="PR00109">
    <property type="entry name" value="TYRKINASE"/>
</dbReference>
<keyword evidence="22 45" id="KW-0547">Nucleotide-binding</keyword>
<keyword evidence="20" id="KW-0732">Signal</keyword>
<evidence type="ECO:0000256" key="1">
    <source>
        <dbReference type="ARBA" id="ARBA00001970"/>
    </source>
</evidence>
<keyword evidence="18" id="KW-0812">Transmembrane</keyword>
<evidence type="ECO:0000256" key="24">
    <source>
        <dbReference type="ARBA" id="ARBA00022824"/>
    </source>
</evidence>
<dbReference type="InterPro" id="IPR000719">
    <property type="entry name" value="Prot_kinase_dom"/>
</dbReference>
<feature type="domain" description="Ig-like" evidence="50">
    <location>
        <begin position="319"/>
        <end position="407"/>
    </location>
</feature>
<evidence type="ECO:0000256" key="14">
    <source>
        <dbReference type="ARBA" id="ARBA00022553"/>
    </source>
</evidence>
<dbReference type="InterPro" id="IPR008266">
    <property type="entry name" value="Tyr_kinase_AS"/>
</dbReference>
<dbReference type="InterPro" id="IPR000483">
    <property type="entry name" value="Cys-rich_flank_reg_C"/>
</dbReference>
<dbReference type="SMART" id="SM00220">
    <property type="entry name" value="S_TKc"/>
    <property type="match status" value="2"/>
</dbReference>
<feature type="domain" description="Ig-like" evidence="50">
    <location>
        <begin position="594"/>
        <end position="685"/>
    </location>
</feature>
<dbReference type="PROSITE" id="PS50011">
    <property type="entry name" value="PROTEIN_KINASE_DOM"/>
    <property type="match status" value="2"/>
</dbReference>
<evidence type="ECO:0000256" key="2">
    <source>
        <dbReference type="ARBA" id="ARBA00004123"/>
    </source>
</evidence>
<dbReference type="SUPFAM" id="SSF48113">
    <property type="entry name" value="Heme-dependent peroxidases"/>
    <property type="match status" value="1"/>
</dbReference>
<evidence type="ECO:0000256" key="20">
    <source>
        <dbReference type="ARBA" id="ARBA00022729"/>
    </source>
</evidence>
<dbReference type="CDD" id="cd09826">
    <property type="entry name" value="peroxidasin_like"/>
    <property type="match status" value="1"/>
</dbReference>
<evidence type="ECO:0000256" key="15">
    <source>
        <dbReference type="ARBA" id="ARBA00022614"/>
    </source>
</evidence>
<evidence type="ECO:0000259" key="48">
    <source>
        <dbReference type="PROSITE" id="PS50002"/>
    </source>
</evidence>
<keyword evidence="19 42" id="KW-0479">Metal-binding</keyword>
<keyword evidence="21" id="KW-0677">Repeat</keyword>
<evidence type="ECO:0000256" key="6">
    <source>
        <dbReference type="ARBA" id="ARBA00004496"/>
    </source>
</evidence>
<keyword evidence="34" id="KW-0675">Receptor</keyword>
<keyword evidence="29" id="KW-0560">Oxidoreductase</keyword>
<keyword evidence="12" id="KW-0963">Cytoplasm</keyword>
<dbReference type="Gene3D" id="3.30.505.10">
    <property type="entry name" value="SH2 domain"/>
    <property type="match status" value="2"/>
</dbReference>
<evidence type="ECO:0000256" key="32">
    <source>
        <dbReference type="ARBA" id="ARBA00023137"/>
    </source>
</evidence>
<dbReference type="Proteomes" id="UP000031443">
    <property type="component" value="Unassembled WGS sequence"/>
</dbReference>
<dbReference type="GO" id="GO:0004714">
    <property type="term" value="F:transmembrane receptor protein tyrosine kinase activity"/>
    <property type="evidence" value="ECO:0007669"/>
    <property type="project" value="UniProtKB-EC"/>
</dbReference>
<evidence type="ECO:0000256" key="8">
    <source>
        <dbReference type="ARBA" id="ARBA00006692"/>
    </source>
</evidence>
<dbReference type="InterPro" id="IPR020635">
    <property type="entry name" value="Tyr_kinase_cat_dom"/>
</dbReference>
<dbReference type="GO" id="GO:0005615">
    <property type="term" value="C:extracellular space"/>
    <property type="evidence" value="ECO:0007669"/>
    <property type="project" value="TreeGrafter"/>
</dbReference>
<evidence type="ECO:0000256" key="17">
    <source>
        <dbReference type="ARBA" id="ARBA00022679"/>
    </source>
</evidence>
<evidence type="ECO:0000256" key="12">
    <source>
        <dbReference type="ARBA" id="ARBA00022490"/>
    </source>
</evidence>
<keyword evidence="35" id="KW-0325">Glycoprotein</keyword>
<reference evidence="52" key="1">
    <citation type="journal article" date="2013" name="Nat. Genet.">
        <title>The draft genomes of soft-shell turtle and green sea turtle yield insights into the development and evolution of the turtle-specific body plan.</title>
        <authorList>
            <person name="Wang Z."/>
            <person name="Pascual-Anaya J."/>
            <person name="Zadissa A."/>
            <person name="Li W."/>
            <person name="Niimura Y."/>
            <person name="Huang Z."/>
            <person name="Li C."/>
            <person name="White S."/>
            <person name="Xiong Z."/>
            <person name="Fang D."/>
            <person name="Wang B."/>
            <person name="Ming Y."/>
            <person name="Chen Y."/>
            <person name="Zheng Y."/>
            <person name="Kuraku S."/>
            <person name="Pignatelli M."/>
            <person name="Herrero J."/>
            <person name="Beal K."/>
            <person name="Nozawa M."/>
            <person name="Li Q."/>
            <person name="Wang J."/>
            <person name="Zhang H."/>
            <person name="Yu L."/>
            <person name="Shigenobu S."/>
            <person name="Wang J."/>
            <person name="Liu J."/>
            <person name="Flicek P."/>
            <person name="Searle S."/>
            <person name="Wang J."/>
            <person name="Kuratani S."/>
            <person name="Yin Y."/>
            <person name="Aken B."/>
            <person name="Zhang G."/>
            <person name="Irie N."/>
        </authorList>
    </citation>
    <scope>NUCLEOTIDE SEQUENCE [LARGE SCALE GENOMIC DNA]</scope>
</reference>
<feature type="domain" description="SH2" evidence="47">
    <location>
        <begin position="1974"/>
        <end position="2066"/>
    </location>
</feature>
<dbReference type="FunFam" id="2.60.40.10:FF:000163">
    <property type="entry name" value="peroxidasin homolog"/>
    <property type="match status" value="1"/>
</dbReference>
<feature type="binding site" description="axial binding residue" evidence="42">
    <location>
        <position position="1147"/>
    </location>
    <ligand>
        <name>heme b</name>
        <dbReference type="ChEBI" id="CHEBI:60344"/>
    </ligand>
    <ligandPart>
        <name>Fe</name>
        <dbReference type="ChEBI" id="CHEBI:18248"/>
    </ligandPart>
</feature>
<evidence type="ECO:0000256" key="21">
    <source>
        <dbReference type="ARBA" id="ARBA00022737"/>
    </source>
</evidence>
<dbReference type="InterPro" id="IPR001611">
    <property type="entry name" value="Leu-rich_rpt"/>
</dbReference>
<dbReference type="SMART" id="SM00252">
    <property type="entry name" value="SH2"/>
    <property type="match status" value="2"/>
</dbReference>
<dbReference type="InterPro" id="IPR034824">
    <property type="entry name" value="Peroxidasin_peroxidase"/>
</dbReference>
<dbReference type="PANTHER" id="PTHR11475">
    <property type="entry name" value="OXIDASE/PEROXIDASE"/>
    <property type="match status" value="1"/>
</dbReference>
<dbReference type="FunFam" id="2.60.40.10:FF:000282">
    <property type="entry name" value="peroxidasin homolog"/>
    <property type="match status" value="1"/>
</dbReference>
<feature type="domain" description="Protein kinase" evidence="49">
    <location>
        <begin position="1658"/>
        <end position="1914"/>
    </location>
</feature>
<dbReference type="GO" id="GO:0070831">
    <property type="term" value="P:basement membrane assembly"/>
    <property type="evidence" value="ECO:0007669"/>
    <property type="project" value="UniProtKB-ARBA"/>
</dbReference>
<dbReference type="GO" id="GO:0005829">
    <property type="term" value="C:cytosol"/>
    <property type="evidence" value="ECO:0007669"/>
    <property type="project" value="UniProtKB-ARBA"/>
</dbReference>
<evidence type="ECO:0000313" key="52">
    <source>
        <dbReference type="Proteomes" id="UP000031443"/>
    </source>
</evidence>
<dbReference type="Pfam" id="PF07679">
    <property type="entry name" value="I-set"/>
    <property type="match status" value="4"/>
</dbReference>
<dbReference type="InterPro" id="IPR011009">
    <property type="entry name" value="Kinase-like_dom_sf"/>
</dbReference>
<evidence type="ECO:0000256" key="39">
    <source>
        <dbReference type="ARBA" id="ARBA00051245"/>
    </source>
</evidence>
<feature type="domain" description="SH3" evidence="48">
    <location>
        <begin position="1904"/>
        <end position="1968"/>
    </location>
</feature>
<evidence type="ECO:0000256" key="28">
    <source>
        <dbReference type="ARBA" id="ARBA00022999"/>
    </source>
</evidence>
<keyword evidence="26 45" id="KW-0067">ATP-binding</keyword>
<evidence type="ECO:0000256" key="42">
    <source>
        <dbReference type="PIRSR" id="PIRSR619791-2"/>
    </source>
</evidence>
<dbReference type="PROSITE" id="PS50835">
    <property type="entry name" value="IG_LIKE"/>
    <property type="match status" value="4"/>
</dbReference>
<dbReference type="GO" id="GO:0004601">
    <property type="term" value="F:peroxidase activity"/>
    <property type="evidence" value="ECO:0007669"/>
    <property type="project" value="InterPro"/>
</dbReference>
<dbReference type="Pfam" id="PF07653">
    <property type="entry name" value="SH3_2"/>
    <property type="match status" value="1"/>
</dbReference>
<evidence type="ECO:0000256" key="37">
    <source>
        <dbReference type="ARBA" id="ARBA00023273"/>
    </source>
</evidence>
<comment type="similarity">
    <text evidence="8">Belongs to the protein kinase superfamily. CAMK Ser/Thr protein kinase family.</text>
</comment>
<comment type="cofactor">
    <cofactor evidence="1">
        <name>heme b</name>
        <dbReference type="ChEBI" id="CHEBI:60344"/>
    </cofactor>
</comment>
<evidence type="ECO:0000256" key="3">
    <source>
        <dbReference type="ARBA" id="ARBA00004240"/>
    </source>
</evidence>
<keyword evidence="15" id="KW-0433">Leucine-rich repeat</keyword>
<feature type="compositionally biased region" description="Basic and acidic residues" evidence="46">
    <location>
        <begin position="1429"/>
        <end position="1442"/>
    </location>
</feature>
<keyword evidence="27" id="KW-1133">Transmembrane helix</keyword>
<dbReference type="GO" id="GO:0005783">
    <property type="term" value="C:endoplasmic reticulum"/>
    <property type="evidence" value="ECO:0007669"/>
    <property type="project" value="UniProtKB-SubCell"/>
</dbReference>
<dbReference type="FunFam" id="1.10.640.10:FF:000001">
    <property type="entry name" value="Peroxidasin homolog"/>
    <property type="match status" value="1"/>
</dbReference>
<evidence type="ECO:0000256" key="27">
    <source>
        <dbReference type="ARBA" id="ARBA00022989"/>
    </source>
</evidence>
<evidence type="ECO:0000256" key="13">
    <source>
        <dbReference type="ARBA" id="ARBA00022525"/>
    </source>
</evidence>
<dbReference type="FunFam" id="1.10.510.10:FF:000399">
    <property type="entry name" value="Tyrosine-protein kinase"/>
    <property type="match status" value="1"/>
</dbReference>
<dbReference type="InterPro" id="IPR001245">
    <property type="entry name" value="Ser-Thr/Tyr_kinase_cat_dom"/>
</dbReference>
<dbReference type="InterPro" id="IPR013783">
    <property type="entry name" value="Ig-like_fold"/>
</dbReference>
<dbReference type="SUPFAM" id="SSF50044">
    <property type="entry name" value="SH3-domain"/>
    <property type="match status" value="2"/>
</dbReference>
<evidence type="ECO:0000256" key="30">
    <source>
        <dbReference type="ARBA" id="ARBA00023004"/>
    </source>
</evidence>
<dbReference type="Gene3D" id="1.10.510.10">
    <property type="entry name" value="Transferase(Phosphotransferase) domain 1"/>
    <property type="match status" value="2"/>
</dbReference>
<protein>
    <recommendedName>
        <fullName evidence="41">Protein-tyrosine kinase 6</fullName>
        <ecNumber evidence="9">2.7.10.1</ecNumber>
        <ecNumber evidence="10">2.7.10.2</ecNumber>
    </recommendedName>
</protein>
<keyword evidence="33" id="KW-1015">Disulfide bond</keyword>
<dbReference type="InterPro" id="IPR036179">
    <property type="entry name" value="Ig-like_dom_sf"/>
</dbReference>
<dbReference type="PROSITE" id="PS00109">
    <property type="entry name" value="PROTEIN_KINASE_TYR"/>
    <property type="match status" value="2"/>
</dbReference>
<feature type="binding site" evidence="45">
    <location>
        <position position="1686"/>
    </location>
    <ligand>
        <name>ATP</name>
        <dbReference type="ChEBI" id="CHEBI:30616"/>
    </ligand>
</feature>
<dbReference type="SMART" id="SM00369">
    <property type="entry name" value="LRR_TYP"/>
    <property type="match status" value="2"/>
</dbReference>
<evidence type="ECO:0000256" key="11">
    <source>
        <dbReference type="ARBA" id="ARBA00022443"/>
    </source>
</evidence>
<dbReference type="Gene3D" id="1.10.640.10">
    <property type="entry name" value="Haem peroxidase domain superfamily, animal type"/>
    <property type="match status" value="1"/>
</dbReference>
<organism evidence="51 52">
    <name type="scientific">Chelonia mydas</name>
    <name type="common">Green sea-turtle</name>
    <name type="synonym">Chelonia agassizi</name>
    <dbReference type="NCBI Taxonomy" id="8469"/>
    <lineage>
        <taxon>Eukaryota</taxon>
        <taxon>Metazoa</taxon>
        <taxon>Chordata</taxon>
        <taxon>Craniata</taxon>
        <taxon>Vertebrata</taxon>
        <taxon>Euteleostomi</taxon>
        <taxon>Archelosauria</taxon>
        <taxon>Testudinata</taxon>
        <taxon>Testudines</taxon>
        <taxon>Cryptodira</taxon>
        <taxon>Durocryptodira</taxon>
        <taxon>Americhelydia</taxon>
        <taxon>Chelonioidea</taxon>
        <taxon>Cheloniidae</taxon>
        <taxon>Chelonia</taxon>
    </lineage>
</organism>
<dbReference type="Pfam" id="PF07714">
    <property type="entry name" value="PK_Tyr_Ser-Thr"/>
    <property type="match status" value="2"/>
</dbReference>
<accession>M7BF96</accession>
<keyword evidence="16 42" id="KW-0349">Heme</keyword>
<keyword evidence="36" id="KW-0539">Nucleus</keyword>
<dbReference type="InterPro" id="IPR010255">
    <property type="entry name" value="Haem_peroxidase_sf"/>
</dbReference>
<evidence type="ECO:0000256" key="19">
    <source>
        <dbReference type="ARBA" id="ARBA00022723"/>
    </source>
</evidence>
<dbReference type="EC" id="2.7.10.2" evidence="10"/>
<dbReference type="SMART" id="SM00409">
    <property type="entry name" value="IG"/>
    <property type="match status" value="4"/>
</dbReference>
<dbReference type="InterPro" id="IPR000980">
    <property type="entry name" value="SH2"/>
</dbReference>
<evidence type="ECO:0000256" key="4">
    <source>
        <dbReference type="ARBA" id="ARBA00004466"/>
    </source>
</evidence>
<feature type="domain" description="SH3" evidence="48">
    <location>
        <begin position="1480"/>
        <end position="1541"/>
    </location>
</feature>
<proteinExistence type="inferred from homology"/>
<evidence type="ECO:0000259" key="50">
    <source>
        <dbReference type="PROSITE" id="PS50835"/>
    </source>
</evidence>
<dbReference type="SUPFAM" id="SSF55550">
    <property type="entry name" value="SH2 domain"/>
    <property type="match status" value="2"/>
</dbReference>
<evidence type="ECO:0000259" key="47">
    <source>
        <dbReference type="PROSITE" id="PS50001"/>
    </source>
</evidence>
<dbReference type="InterPro" id="IPR019791">
    <property type="entry name" value="Haem_peroxidase_animal"/>
</dbReference>
<evidence type="ECO:0000256" key="7">
    <source>
        <dbReference type="ARBA" id="ARBA00004613"/>
    </source>
</evidence>
<dbReference type="InterPro" id="IPR003591">
    <property type="entry name" value="Leu-rich_rpt_typical-subtyp"/>
</dbReference>
<evidence type="ECO:0000256" key="23">
    <source>
        <dbReference type="ARBA" id="ARBA00022777"/>
    </source>
</evidence>
<keyword evidence="31" id="KW-0472">Membrane</keyword>
<dbReference type="STRING" id="8469.M7BF96"/>
<dbReference type="Pfam" id="PF00017">
    <property type="entry name" value="SH2"/>
    <property type="match status" value="2"/>
</dbReference>
<comment type="subcellular location">
    <subcellularLocation>
        <location evidence="4">Cell projection</location>
        <location evidence="4">Ruffle</location>
    </subcellularLocation>
    <subcellularLocation>
        <location evidence="6">Cytoplasm</location>
    </subcellularLocation>
    <subcellularLocation>
        <location evidence="3">Endoplasmic reticulum</location>
    </subcellularLocation>
    <subcellularLocation>
        <location evidence="5">Membrane</location>
        <topology evidence="5">Single-pass type I membrane protein</topology>
    </subcellularLocation>
    <subcellularLocation>
        <location evidence="2">Nucleus</location>
    </subcellularLocation>
    <subcellularLocation>
        <location evidence="7">Secreted</location>
    </subcellularLocation>
</comment>
<dbReference type="FunFam" id="1.10.510.10:FF:000458">
    <property type="entry name" value="Tyrosine-protein kinase"/>
    <property type="match status" value="1"/>
</dbReference>
<dbReference type="GO" id="GO:0020037">
    <property type="term" value="F:heme binding"/>
    <property type="evidence" value="ECO:0007669"/>
    <property type="project" value="InterPro"/>
</dbReference>
<evidence type="ECO:0000256" key="40">
    <source>
        <dbReference type="ARBA" id="ARBA00061342"/>
    </source>
</evidence>
<dbReference type="InterPro" id="IPR037120">
    <property type="entry name" value="Haem_peroxidase_sf_animal"/>
</dbReference>
<dbReference type="PROSITE" id="PS50002">
    <property type="entry name" value="SH3"/>
    <property type="match status" value="2"/>
</dbReference>
<dbReference type="Gene3D" id="2.30.30.40">
    <property type="entry name" value="SH3 Domains"/>
    <property type="match status" value="2"/>
</dbReference>
<dbReference type="GO" id="GO:0005524">
    <property type="term" value="F:ATP binding"/>
    <property type="evidence" value="ECO:0007669"/>
    <property type="project" value="UniProtKB-UniRule"/>
</dbReference>
<evidence type="ECO:0000256" key="9">
    <source>
        <dbReference type="ARBA" id="ARBA00011902"/>
    </source>
</evidence>
<dbReference type="GO" id="GO:0016020">
    <property type="term" value="C:membrane"/>
    <property type="evidence" value="ECO:0007669"/>
    <property type="project" value="UniProtKB-SubCell"/>
</dbReference>
<evidence type="ECO:0000256" key="46">
    <source>
        <dbReference type="SAM" id="MobiDB-lite"/>
    </source>
</evidence>
<keyword evidence="24" id="KW-0256">Endoplasmic reticulum</keyword>
<dbReference type="InterPro" id="IPR003599">
    <property type="entry name" value="Ig_sub"/>
</dbReference>
<dbReference type="GO" id="GO:0007154">
    <property type="term" value="P:cell communication"/>
    <property type="evidence" value="ECO:0007669"/>
    <property type="project" value="UniProtKB-ARBA"/>
</dbReference>
<dbReference type="Pfam" id="PF00018">
    <property type="entry name" value="SH3_1"/>
    <property type="match status" value="1"/>
</dbReference>
<feature type="region of interest" description="Disordered" evidence="46">
    <location>
        <begin position="52"/>
        <end position="89"/>
    </location>
</feature>
<evidence type="ECO:0000256" key="29">
    <source>
        <dbReference type="ARBA" id="ARBA00023002"/>
    </source>
</evidence>
<evidence type="ECO:0000256" key="44">
    <source>
        <dbReference type="PROSITE-ProRule" id="PRU00192"/>
    </source>
</evidence>
<dbReference type="FunFam" id="2.30.30.40:FF:000229">
    <property type="entry name" value="Tyrosine-protein kinase"/>
    <property type="match status" value="1"/>
</dbReference>
<keyword evidence="32" id="KW-0829">Tyrosine-protein kinase</keyword>
<evidence type="ECO:0000256" key="41">
    <source>
        <dbReference type="ARBA" id="ARBA00068470"/>
    </source>
</evidence>
<evidence type="ECO:0000256" key="45">
    <source>
        <dbReference type="PROSITE-ProRule" id="PRU10141"/>
    </source>
</evidence>
<dbReference type="Pfam" id="PF13855">
    <property type="entry name" value="LRR_8"/>
    <property type="match status" value="1"/>
</dbReference>
<evidence type="ECO:0000256" key="18">
    <source>
        <dbReference type="ARBA" id="ARBA00022692"/>
    </source>
</evidence>
<dbReference type="FunFam" id="3.30.505.10:FF:000074">
    <property type="entry name" value="Tyrosine-protein kinase"/>
    <property type="match status" value="1"/>
</dbReference>
<keyword evidence="52" id="KW-1185">Reference proteome</keyword>
<sequence>MLERGHDRDALQYRVKVKELRNAYCKAREANSHSGAAPATCRFYKELDAILGGDPTSTQSTTRVTSERSSTRQEEEQSGSEGTEAEEDTLASLDTCSQELFSRQNEGSHSQRLVLGKGQTPEEVPALYICKCSHAQRLISDFPKLDAAEDLAQCLVLAMEYLSLVMKSVHFTLSMEHDGSNGYMCTDKDLRFNRIKEIQPGAFRRLKNLNTLYLYKNEIQSIQQHAFKGLHSLEQLYLHFNTLEALEPETFSDLPKLERLRLDSNALLCDCDLMWLAELLKKYSEQGNIQTAATCENPRELQGRSITTLTTQEFNCERPRITTEPHDADVKLGNTVYFTCRAEGNPKPEIIWLHNNNEIDMKDDGRLNLLQDGTLMIQNTKESDKGVYQCMAKNIAGEVKTQEVVLRYFGTPSKPSFVIQPQNTEVLVGQSVTLECGVSGHPPPHVIWTLGTGSPLPSDSHVAITSSGGLYIQNVTFLDQGQYNCNASNSEGSIQATANIIVQDTPRFLVIPTDQTVTEGQSVDFSCTAEGRPPPVITWTRAGGPLPNDRRHSILSTGTLRVMRVALHDQGQYECHAISAIGVKSLPVQLWVTPRVIPVFLHPPQDVIAETGQDVVITCAAQGDPRPTITWAKEGIQITESGKFHVSQDGTLSIRDLGVADQGRYECIARNTFGFTSSTMQLTITATDVGRSGDTFVATSIQEAISSVDHAINSTRTELFSKRPKTPNDLLALFRYPRDPYTIETARAGEIFERTLQLIQDHVQQGLIVDMNGTGYRYNDLVSPHYLNVIANLSGCSAHRRTPNCSDICFHKQYRTHDGSCNNLQHPMWGASLTAFQRLLKPAYQNGFNLPRGFSLAEDSRELPLPLPRLVSTAMIGTETITSDDQFTHMLMQWGQFLDHDMDQTVAAISMSRFSDGAPCSEVCTNDPPCFSVVIPKNDPRVRNGRCMFFVRSSPVCGSGMTSLLMNSVYAREQINHLTSYIDASNVYGSTEQESKELRDLSSQRGLLKQGQVVLSSGKHLLPFAVGPPTECMRDENESPVLCFLAGDHRANEQLGLTAMHTLWFREHNRLATELRALNPHWDGDTLYHEARKMVGAQMQHITYAHWLPKILGEAGMKVLGEYKGYDPNVNAGILNAFATAAFRFGHTLINPVLYRLNETFQPIRQGHVPLHKAFFSPFRITQEGGIDPLLRGLFGVPGKMRVPSELLNMELTEKLFSMAHSVSLDLAAINIQRGRDHGIPPYNDFRVFCNLTSAQEFEDLRNEIKNLEIREKLRSLYGTTKNIDLFPALMVEDLVPGTRVGPTLMCLLATQFRRLRDGDRFWYRNPGVFTPAQVTQIKQTSLARIICDNSDHVRQLQRDVFRVASYPQGMVNCEEIPAVDLRMWQDCCEDCRTRGQFSALSQQFRSKRSPGFSYPEENPSTHNAAIPRNEEPSHDRSSQRDLESFVADLEKTVSFLRKQVGEVMSFIGPEDGPIKDTGSHTLSLFALYDFRARSAEELSVSRGDKLCVLKEEGEYVLARRLSGEPALGYVPTNYVARINKETSHRLWYFSGVSRNEAQQLLLSPPNQHGSFLIRDSESSRGEYSLSVRNHAKVSHFRICKEPDGGLYIQKGHTFPNMEELLTFYTINWKVVQSPLLQPCIPKTPPMRDAWERPRSEFTLGRKLGEGYFGEVWEGLWKNMVPVAIKIIKQADMKAEDFTKEIQNLKRLKHERLIQLHAVCSVGEPLYIVTELMRKGNLESYLSGLEGRALSTLHLMSIACQVADGMTYLEEQHIVHRDLAARNILVGDNLTCKIADFGLARLLKDDIYSTSGSTKIPVKWTAPEVANYHTYSLKSDVWSYGILLYEVFTYGQTPYEGMTNQETIQQISMGYRLPRPSTCPPEIYIVMLECWKAPPPGSMNSRLGASPLYTSLWDFDARTRTEISFRAGDLFQVIRQEGEWWWAKKVDGSNRILAEGYVPYNYLAEQETMEAEPWFFGQISRSETLQRLLSDKNKTGAFLIRISEKKDAEYVLSVRDDSIVRHYKIWQNPQGNLYMNVVFSFPDLRSLVEHYKAKNLSHGLRLTIPCWKQEQEPLPHWDEWERPKEEFSLVKKLGAGYFGEVYEGYWKNKVKVAIKTIPKADLTYQATFKNETEVMKNLRHKHILSLYAISSVGDPVYIITELMLKGNLLDFLRESEGEHLQTTDLVDMASQVADGMCYLESQNFVHRDLAARNILVGDNNICKVGDFGLARLIKDDVYLSDSHNIPYKWTAPEAISHGRYSIKSDVWSFGILLYEIITYGQIPYPGMSNSEVCKKVRTGFQMSRPPKCPPMIYETMRKCWQLSPDQRPDFQHLKGKLHSFTYYENPE</sequence>
<dbReference type="InterPro" id="IPR013098">
    <property type="entry name" value="Ig_I-set"/>
</dbReference>
<dbReference type="InterPro" id="IPR003598">
    <property type="entry name" value="Ig_sub2"/>
</dbReference>
<dbReference type="PANTHER" id="PTHR11475:SF54">
    <property type="entry name" value="IG-LIKE DOMAIN-CONTAINING PROTEIN"/>
    <property type="match status" value="1"/>
</dbReference>
<dbReference type="SUPFAM" id="SSF48726">
    <property type="entry name" value="Immunoglobulin"/>
    <property type="match status" value="4"/>
</dbReference>
<dbReference type="FunFam" id="2.60.40.10:FF:000276">
    <property type="entry name" value="peroxidasin homolog"/>
    <property type="match status" value="1"/>
</dbReference>
<feature type="region of interest" description="Disordered" evidence="46">
    <location>
        <begin position="1403"/>
        <end position="1442"/>
    </location>
</feature>
<evidence type="ECO:0000256" key="31">
    <source>
        <dbReference type="ARBA" id="ARBA00023136"/>
    </source>
</evidence>
<dbReference type="InterPro" id="IPR036860">
    <property type="entry name" value="SH2_dom_sf"/>
</dbReference>
<dbReference type="FunFam" id="3.30.505.10:FF:000078">
    <property type="entry name" value="Tyrosine-protein kinase"/>
    <property type="match status" value="1"/>
</dbReference>
<dbReference type="GO" id="GO:0048731">
    <property type="term" value="P:system development"/>
    <property type="evidence" value="ECO:0007669"/>
    <property type="project" value="UniProtKB-ARBA"/>
</dbReference>
<keyword evidence="38" id="KW-0393">Immunoglobulin domain</keyword>
<dbReference type="FunFam" id="2.60.40.10:FF:000248">
    <property type="entry name" value="peroxidasin homolog"/>
    <property type="match status" value="1"/>
</dbReference>
<evidence type="ECO:0000256" key="43">
    <source>
        <dbReference type="PROSITE-ProRule" id="PRU00191"/>
    </source>
</evidence>
<evidence type="ECO:0000256" key="10">
    <source>
        <dbReference type="ARBA" id="ARBA00011903"/>
    </source>
</evidence>
<dbReference type="SMART" id="SM00082">
    <property type="entry name" value="LRRCT"/>
    <property type="match status" value="1"/>
</dbReference>
<keyword evidence="28 43" id="KW-0727">SH2 domain</keyword>
<gene>
    <name evidence="51" type="ORF">UY3_07091</name>
</gene>
<dbReference type="Gene3D" id="3.30.200.20">
    <property type="entry name" value="Phosphorylase Kinase, domain 1"/>
    <property type="match status" value="1"/>
</dbReference>
<dbReference type="EC" id="2.7.10.1" evidence="9"/>
<dbReference type="PROSITE" id="PS50001">
    <property type="entry name" value="SH2"/>
    <property type="match status" value="2"/>
</dbReference>
<comment type="similarity">
    <text evidence="40">Belongs to the peroxidase family. XPO subfamily.</text>
</comment>
<evidence type="ECO:0000313" key="51">
    <source>
        <dbReference type="EMBL" id="EMP35854.1"/>
    </source>
</evidence>
<dbReference type="InterPro" id="IPR017441">
    <property type="entry name" value="Protein_kinase_ATP_BS"/>
</dbReference>
<evidence type="ECO:0000256" key="22">
    <source>
        <dbReference type="ARBA" id="ARBA00022741"/>
    </source>
</evidence>
<dbReference type="InterPro" id="IPR036028">
    <property type="entry name" value="SH3-like_dom_sf"/>
</dbReference>
<keyword evidence="23" id="KW-0418">Kinase</keyword>
<dbReference type="FunFam" id="3.30.200.20:FF:000053">
    <property type="entry name" value="Tyrosine-protein kinase"/>
    <property type="match status" value="2"/>
</dbReference>
<dbReference type="GO" id="GO:0001726">
    <property type="term" value="C:ruffle"/>
    <property type="evidence" value="ECO:0007669"/>
    <property type="project" value="UniProtKB-SubCell"/>
</dbReference>
<dbReference type="GO" id="GO:0005634">
    <property type="term" value="C:nucleus"/>
    <property type="evidence" value="ECO:0007669"/>
    <property type="project" value="UniProtKB-SubCell"/>
</dbReference>
<dbReference type="GO" id="GO:0031012">
    <property type="term" value="C:extracellular matrix"/>
    <property type="evidence" value="ECO:0007669"/>
    <property type="project" value="UniProtKB-ARBA"/>
</dbReference>
<evidence type="ECO:0000259" key="49">
    <source>
        <dbReference type="PROSITE" id="PS50011"/>
    </source>
</evidence>
<keyword evidence="25" id="KW-0106">Calcium</keyword>
<dbReference type="Gene3D" id="2.60.40.10">
    <property type="entry name" value="Immunoglobulins"/>
    <property type="match status" value="4"/>
</dbReference>
<dbReference type="InterPro" id="IPR007110">
    <property type="entry name" value="Ig-like_dom"/>
</dbReference>
<dbReference type="GO" id="GO:0006979">
    <property type="term" value="P:response to oxidative stress"/>
    <property type="evidence" value="ECO:0007669"/>
    <property type="project" value="InterPro"/>
</dbReference>
<dbReference type="InterPro" id="IPR032675">
    <property type="entry name" value="LRR_dom_sf"/>
</dbReference>
<dbReference type="eggNOG" id="KOG2408">
    <property type="taxonomic scope" value="Eukaryota"/>
</dbReference>
<evidence type="ECO:0000256" key="36">
    <source>
        <dbReference type="ARBA" id="ARBA00023242"/>
    </source>
</evidence>
<keyword evidence="13" id="KW-0964">Secreted</keyword>
<evidence type="ECO:0000256" key="35">
    <source>
        <dbReference type="ARBA" id="ARBA00023180"/>
    </source>
</evidence>
<dbReference type="PRINTS" id="PR00401">
    <property type="entry name" value="SH2DOMAIN"/>
</dbReference>
<dbReference type="SMART" id="SM00408">
    <property type="entry name" value="IGc2"/>
    <property type="match status" value="4"/>
</dbReference>
<name>M7BF96_CHEMY</name>
<dbReference type="EMBL" id="KB527578">
    <property type="protein sequence ID" value="EMP35854.1"/>
    <property type="molecule type" value="Genomic_DNA"/>
</dbReference>
<keyword evidence="37" id="KW-0966">Cell projection</keyword>
<dbReference type="PRINTS" id="PR00457">
    <property type="entry name" value="ANPEROXIDASE"/>
</dbReference>
<dbReference type="Gene3D" id="3.80.10.10">
    <property type="entry name" value="Ribonuclease Inhibitor"/>
    <property type="match status" value="1"/>
</dbReference>
<dbReference type="GO" id="GO:0046872">
    <property type="term" value="F:metal ion binding"/>
    <property type="evidence" value="ECO:0007669"/>
    <property type="project" value="UniProtKB-KW"/>
</dbReference>
<feature type="domain" description="SH2" evidence="47">
    <location>
        <begin position="1548"/>
        <end position="1640"/>
    </location>
</feature>
<feature type="compositionally biased region" description="Basic and acidic residues" evidence="46">
    <location>
        <begin position="65"/>
        <end position="75"/>
    </location>
</feature>
<feature type="binding site" evidence="45">
    <location>
        <position position="2115"/>
    </location>
    <ligand>
        <name>ATP</name>
        <dbReference type="ChEBI" id="CHEBI:30616"/>
    </ligand>
</feature>
<feature type="domain" description="Ig-like" evidence="50">
    <location>
        <begin position="506"/>
        <end position="577"/>
    </location>
</feature>
<dbReference type="Pfam" id="PF03098">
    <property type="entry name" value="An_peroxidase"/>
    <property type="match status" value="1"/>
</dbReference>
<evidence type="ECO:0000256" key="16">
    <source>
        <dbReference type="ARBA" id="ARBA00022617"/>
    </source>
</evidence>
<dbReference type="SMART" id="SM00219">
    <property type="entry name" value="TyrKc"/>
    <property type="match status" value="2"/>
</dbReference>
<dbReference type="PROSITE" id="PS00107">
    <property type="entry name" value="PROTEIN_KINASE_ATP"/>
    <property type="match status" value="2"/>
</dbReference>
<comment type="catalytic activity">
    <reaction evidence="39">
        <text>L-tyrosyl-[protein] + ATP = O-phospho-L-tyrosyl-[protein] + ADP + H(+)</text>
        <dbReference type="Rhea" id="RHEA:10596"/>
        <dbReference type="Rhea" id="RHEA-COMP:10136"/>
        <dbReference type="Rhea" id="RHEA-COMP:20101"/>
        <dbReference type="ChEBI" id="CHEBI:15378"/>
        <dbReference type="ChEBI" id="CHEBI:30616"/>
        <dbReference type="ChEBI" id="CHEBI:46858"/>
        <dbReference type="ChEBI" id="CHEBI:61978"/>
        <dbReference type="ChEBI" id="CHEBI:456216"/>
        <dbReference type="EC" id="2.7.10.2"/>
    </reaction>
</comment>
<keyword evidence="17" id="KW-0808">Transferase</keyword>
<evidence type="ECO:0000256" key="25">
    <source>
        <dbReference type="ARBA" id="ARBA00022837"/>
    </source>
</evidence>
<evidence type="ECO:0000256" key="5">
    <source>
        <dbReference type="ARBA" id="ARBA00004479"/>
    </source>
</evidence>
<dbReference type="PROSITE" id="PS50292">
    <property type="entry name" value="PEROXIDASE_3"/>
    <property type="match status" value="1"/>
</dbReference>
<dbReference type="SUPFAM" id="SSF56112">
    <property type="entry name" value="Protein kinase-like (PK-like)"/>
    <property type="match status" value="2"/>
</dbReference>
<keyword evidence="30 42" id="KW-0408">Iron</keyword>
<keyword evidence="14" id="KW-0597">Phosphoprotein</keyword>
<dbReference type="SMART" id="SM00326">
    <property type="entry name" value="SH3"/>
    <property type="match status" value="2"/>
</dbReference>
<evidence type="ECO:0000256" key="38">
    <source>
        <dbReference type="ARBA" id="ARBA00023319"/>
    </source>
</evidence>